<dbReference type="RefSeq" id="WP_040085919.1">
    <property type="nucleotide sequence ID" value="NZ_BCSU01000006.1"/>
</dbReference>
<accession>A0A0B5D3A1</accession>
<dbReference type="Proteomes" id="UP000031524">
    <property type="component" value="Chromosome"/>
</dbReference>
<dbReference type="EMBL" id="CP005286">
    <property type="protein sequence ID" value="AJE33271.1"/>
    <property type="molecule type" value="Genomic_DNA"/>
</dbReference>
<keyword evidence="2" id="KW-0812">Transmembrane</keyword>
<keyword evidence="2" id="KW-0472">Membrane</keyword>
<feature type="compositionally biased region" description="Pro residues" evidence="1">
    <location>
        <begin position="54"/>
        <end position="66"/>
    </location>
</feature>
<sequence>MEREPGRRTRRTVLLAAGAAGVLLVAQLLLIAYERGNPGQFPEPGRHTHVPAPTSRPVPSPAPRPSTGPLRGSAWYWELMDRSQSMYEYYRDSPASDDEVYNQAFLLLLSDRIAAFRLLADTVGTDEEHRALSRKHALGIEQLEEKYLQERPLGTDVLLRRPDGSVLEYDGSTAPGRS</sequence>
<protein>
    <submittedName>
        <fullName evidence="3">Uncharacterized protein</fullName>
    </submittedName>
</protein>
<evidence type="ECO:0000256" key="2">
    <source>
        <dbReference type="SAM" id="Phobius"/>
    </source>
</evidence>
<evidence type="ECO:0000313" key="4">
    <source>
        <dbReference type="Proteomes" id="UP000031524"/>
    </source>
</evidence>
<dbReference type="AlphaFoldDB" id="A0A0B5D3A1"/>
<keyword evidence="4" id="KW-1185">Reference proteome</keyword>
<keyword evidence="2" id="KW-1133">Transmembrane helix</keyword>
<organism evidence="3 4">
    <name type="scientific">Corynebacterium humireducens NBRC 106098 = DSM 45392</name>
    <dbReference type="NCBI Taxonomy" id="1223515"/>
    <lineage>
        <taxon>Bacteria</taxon>
        <taxon>Bacillati</taxon>
        <taxon>Actinomycetota</taxon>
        <taxon>Actinomycetes</taxon>
        <taxon>Mycobacteriales</taxon>
        <taxon>Corynebacteriaceae</taxon>
        <taxon>Corynebacterium</taxon>
    </lineage>
</organism>
<proteinExistence type="predicted"/>
<evidence type="ECO:0000313" key="3">
    <source>
        <dbReference type="EMBL" id="AJE33271.1"/>
    </source>
</evidence>
<feature type="region of interest" description="Disordered" evidence="1">
    <location>
        <begin position="40"/>
        <end position="68"/>
    </location>
</feature>
<gene>
    <name evidence="3" type="ORF">B842_07110</name>
</gene>
<name>A0A0B5D3A1_9CORY</name>
<evidence type="ECO:0000256" key="1">
    <source>
        <dbReference type="SAM" id="MobiDB-lite"/>
    </source>
</evidence>
<reference evidence="3 4" key="1">
    <citation type="submission" date="2013-04" db="EMBL/GenBank/DDBJ databases">
        <title>Complete genome sequence of Corynebacterium humireducens DSM 45392(T), isolated from a wastewater-fed microbial fuel cell.</title>
        <authorList>
            <person name="Ruckert C."/>
            <person name="Albersmeier A."/>
            <person name="Kalinowski J."/>
        </authorList>
    </citation>
    <scope>NUCLEOTIDE SEQUENCE [LARGE SCALE GENOMIC DNA]</scope>
    <source>
        <strain evidence="4">MFC-5</strain>
    </source>
</reference>
<dbReference type="HOGENOM" id="CLU_1508181_0_0_11"/>
<dbReference type="KEGG" id="chm:B842_07110"/>
<feature type="transmembrane region" description="Helical" evidence="2">
    <location>
        <begin position="12"/>
        <end position="33"/>
    </location>
</feature>
<dbReference type="STRING" id="1223515.B842_07110"/>